<gene>
    <name evidence="3" type="ORF">DOO78_11850</name>
</gene>
<sequence>MATSDLATASAVELAAMVRGKRASPVEVVEAVLARIAAWEPRLNAFVALDAERARDAARAAEAALARGEALGPLHGVPVTIKDVQAVEGLPTRRGSRLTDPAPAAADAPLVARLRAAGAIILGKTTSTEHGWTAVSHNPLTGATHNPWQHGVTSGGSSCGAAALAGAGCGPLHLGTDGAGSIRLPAHFCGAVGFKPTYGRVPYAPVPNNGAISHAGPITRSVADAALMFSVMAGPHPLDHTTLGERFAPEVPPGGLRGLRIAYSPDLGHARVDPEVAALVAGAVRALEGAGAVVEQVTPPWGPEGPALERDIWGTAFRPFLPKDAAAREATDPGLVACTEAYRDFTFMQGHAAQGRRFAYAAAVNTWFAESGFDLLATPSASVAAFPVGLQRPPHWEPHPWDWLVWAEFSYPFNLSHGPAVSLPCGRTEAGLPVGLQLAGPRLADSLVLRAAAGFLEAQPFQPSHATGGAAP</sequence>
<accession>A0A327MF07</accession>
<dbReference type="EMBL" id="QLIX01000007">
    <property type="protein sequence ID" value="RAI58768.1"/>
    <property type="molecule type" value="Genomic_DNA"/>
</dbReference>
<evidence type="ECO:0000313" key="4">
    <source>
        <dbReference type="Proteomes" id="UP000249065"/>
    </source>
</evidence>
<proteinExistence type="inferred from homology"/>
<keyword evidence="4" id="KW-1185">Reference proteome</keyword>
<feature type="domain" description="Amidase" evidence="2">
    <location>
        <begin position="27"/>
        <end position="449"/>
    </location>
</feature>
<dbReference type="AlphaFoldDB" id="A0A327MF07"/>
<reference evidence="4" key="1">
    <citation type="submission" date="2018-06" db="EMBL/GenBank/DDBJ databases">
        <authorList>
            <person name="Khan S.A."/>
        </authorList>
    </citation>
    <scope>NUCLEOTIDE SEQUENCE [LARGE SCALE GENOMIC DNA]</scope>
    <source>
        <strain evidence="4">DB-1506</strain>
    </source>
</reference>
<dbReference type="SUPFAM" id="SSF75304">
    <property type="entry name" value="Amidase signature (AS) enzymes"/>
    <property type="match status" value="1"/>
</dbReference>
<dbReference type="PANTHER" id="PTHR11895:SF7">
    <property type="entry name" value="GLUTAMYL-TRNA(GLN) AMIDOTRANSFERASE SUBUNIT A, MITOCHONDRIAL"/>
    <property type="match status" value="1"/>
</dbReference>
<evidence type="ECO:0000256" key="1">
    <source>
        <dbReference type="ARBA" id="ARBA00009199"/>
    </source>
</evidence>
<dbReference type="Gene3D" id="3.90.1300.10">
    <property type="entry name" value="Amidase signature (AS) domain"/>
    <property type="match status" value="1"/>
</dbReference>
<protein>
    <submittedName>
        <fullName evidence="3">Amidase</fullName>
    </submittedName>
</protein>
<dbReference type="Proteomes" id="UP000249065">
    <property type="component" value="Unassembled WGS sequence"/>
</dbReference>
<dbReference type="InterPro" id="IPR000120">
    <property type="entry name" value="Amidase"/>
</dbReference>
<dbReference type="Pfam" id="PF01425">
    <property type="entry name" value="Amidase"/>
    <property type="match status" value="1"/>
</dbReference>
<dbReference type="InterPro" id="IPR023631">
    <property type="entry name" value="Amidase_dom"/>
</dbReference>
<dbReference type="OrthoDB" id="9811471at2"/>
<dbReference type="InterPro" id="IPR036928">
    <property type="entry name" value="AS_sf"/>
</dbReference>
<organism evidence="3 4">
    <name type="scientific">Roseicella frigidaeris</name>
    <dbReference type="NCBI Taxonomy" id="2230885"/>
    <lineage>
        <taxon>Bacteria</taxon>
        <taxon>Pseudomonadati</taxon>
        <taxon>Pseudomonadota</taxon>
        <taxon>Alphaproteobacteria</taxon>
        <taxon>Acetobacterales</taxon>
        <taxon>Roseomonadaceae</taxon>
        <taxon>Roseicella</taxon>
    </lineage>
</organism>
<name>A0A327MF07_9PROT</name>
<comment type="caution">
    <text evidence="3">The sequence shown here is derived from an EMBL/GenBank/DDBJ whole genome shotgun (WGS) entry which is preliminary data.</text>
</comment>
<evidence type="ECO:0000259" key="2">
    <source>
        <dbReference type="Pfam" id="PF01425"/>
    </source>
</evidence>
<dbReference type="PANTHER" id="PTHR11895">
    <property type="entry name" value="TRANSAMIDASE"/>
    <property type="match status" value="1"/>
</dbReference>
<comment type="similarity">
    <text evidence="1">Belongs to the amidase family.</text>
</comment>
<evidence type="ECO:0000313" key="3">
    <source>
        <dbReference type="EMBL" id="RAI58768.1"/>
    </source>
</evidence>
<dbReference type="RefSeq" id="WP_111469975.1">
    <property type="nucleotide sequence ID" value="NZ_QLIX01000007.1"/>
</dbReference>
<dbReference type="GO" id="GO:0003824">
    <property type="term" value="F:catalytic activity"/>
    <property type="evidence" value="ECO:0007669"/>
    <property type="project" value="InterPro"/>
</dbReference>